<dbReference type="RefSeq" id="WP_006890097.1">
    <property type="nucleotide sequence ID" value="NZ_JH109152.1"/>
</dbReference>
<dbReference type="Proteomes" id="UP000004664">
    <property type="component" value="Unassembled WGS sequence"/>
</dbReference>
<evidence type="ECO:0000313" key="2">
    <source>
        <dbReference type="Proteomes" id="UP000004664"/>
    </source>
</evidence>
<evidence type="ECO:0000313" key="1">
    <source>
        <dbReference type="EMBL" id="EGW22122.1"/>
    </source>
</evidence>
<organism evidence="1 2">
    <name type="scientific">Methylobacter tundripaludum (strain ATCC BAA-1195 / DSM 17260 / SV96)</name>
    <dbReference type="NCBI Taxonomy" id="697282"/>
    <lineage>
        <taxon>Bacteria</taxon>
        <taxon>Pseudomonadati</taxon>
        <taxon>Pseudomonadota</taxon>
        <taxon>Gammaproteobacteria</taxon>
        <taxon>Methylococcales</taxon>
        <taxon>Methylococcaceae</taxon>
        <taxon>Methylobacter</taxon>
    </lineage>
</organism>
<accession>G3IRB1</accession>
<dbReference type="HOGENOM" id="CLU_3045274_0_0_6"/>
<dbReference type="EMBL" id="JH109152">
    <property type="protein sequence ID" value="EGW22122.1"/>
    <property type="molecule type" value="Genomic_DNA"/>
</dbReference>
<protein>
    <recommendedName>
        <fullName evidence="3">XkdX family protein</fullName>
    </recommendedName>
</protein>
<gene>
    <name evidence="1" type="ORF">Mettu_0922</name>
</gene>
<evidence type="ECO:0008006" key="3">
    <source>
        <dbReference type="Google" id="ProtNLM"/>
    </source>
</evidence>
<dbReference type="AlphaFoldDB" id="G3IRB1"/>
<sequence>MTNWIKVAMYNAWLLEMNNKGYGSCDQIDRRVSKGELTPGKEYAAISKAQEASA</sequence>
<keyword evidence="2" id="KW-1185">Reference proteome</keyword>
<proteinExistence type="predicted"/>
<name>G3IRB1_METTV</name>
<reference evidence="1 2" key="1">
    <citation type="submission" date="2011-06" db="EMBL/GenBank/DDBJ databases">
        <title>Genomic sequence of Methylobacter tundripaludum SV96.</title>
        <authorList>
            <consortium name="US DOE Joint Genome Institute"/>
            <person name="Lucas S."/>
            <person name="Han J."/>
            <person name="Lapidus A."/>
            <person name="Cheng J.-F."/>
            <person name="Goodwin L."/>
            <person name="Pitluck S."/>
            <person name="Held B."/>
            <person name="Detter J.C."/>
            <person name="Han C."/>
            <person name="Tapia R."/>
            <person name="Land M."/>
            <person name="Hauser L."/>
            <person name="Kyrpides N."/>
            <person name="Ivanova N."/>
            <person name="Ovchinnikova G."/>
            <person name="Pagani I."/>
            <person name="Klotz M.G."/>
            <person name="Dispirito A.A."/>
            <person name="Murrell J.C."/>
            <person name="Dunfield P."/>
            <person name="Kalyuzhnaya M.G."/>
            <person name="Svenning M."/>
            <person name="Trotsenko Y.A."/>
            <person name="Stein L.Y."/>
            <person name="Woyke T."/>
        </authorList>
    </citation>
    <scope>NUCLEOTIDE SEQUENCE [LARGE SCALE GENOMIC DNA]</scope>
    <source>
        <strain evidence="2">ATCC BAA-1195 / DSM 17260 / SV96</strain>
    </source>
</reference>